<reference evidence="3 4" key="1">
    <citation type="submission" date="2019-07" db="EMBL/GenBank/DDBJ databases">
        <title>Whole genome shotgun sequence of Sporosarcina luteola NBRC 105378.</title>
        <authorList>
            <person name="Hosoyama A."/>
            <person name="Uohara A."/>
            <person name="Ohji S."/>
            <person name="Ichikawa N."/>
        </authorList>
    </citation>
    <scope>NUCLEOTIDE SEQUENCE [LARGE SCALE GENOMIC DNA]</scope>
    <source>
        <strain evidence="3 4">NBRC 105378</strain>
    </source>
</reference>
<comment type="similarity">
    <text evidence="1 2">Belongs to the arylamine N-acetyltransferase family.</text>
</comment>
<dbReference type="SUPFAM" id="SSF54001">
    <property type="entry name" value="Cysteine proteinases"/>
    <property type="match status" value="1"/>
</dbReference>
<dbReference type="InterPro" id="IPR001447">
    <property type="entry name" value="Arylamine_N-AcTrfase"/>
</dbReference>
<keyword evidence="3" id="KW-0808">Transferase</keyword>
<dbReference type="AlphaFoldDB" id="A0A511ZBW0"/>
<evidence type="ECO:0000256" key="1">
    <source>
        <dbReference type="ARBA" id="ARBA00006547"/>
    </source>
</evidence>
<dbReference type="InterPro" id="IPR038765">
    <property type="entry name" value="Papain-like_cys_pep_sf"/>
</dbReference>
<dbReference type="PANTHER" id="PTHR11786:SF0">
    <property type="entry name" value="ARYLAMINE N-ACETYLTRANSFERASE 4-RELATED"/>
    <property type="match status" value="1"/>
</dbReference>
<evidence type="ECO:0000313" key="4">
    <source>
        <dbReference type="Proteomes" id="UP000321901"/>
    </source>
</evidence>
<dbReference type="RefSeq" id="WP_147060247.1">
    <property type="nucleotide sequence ID" value="NZ_BJYL01000053.1"/>
</dbReference>
<comment type="caution">
    <text evidence="3">The sequence shown here is derived from an EMBL/GenBank/DDBJ whole genome shotgun (WGS) entry which is preliminary data.</text>
</comment>
<dbReference type="Pfam" id="PF00797">
    <property type="entry name" value="Acetyltransf_2"/>
    <property type="match status" value="1"/>
</dbReference>
<keyword evidence="4" id="KW-1185">Reference proteome</keyword>
<accession>A0A511ZBW0</accession>
<proteinExistence type="inferred from homology"/>
<name>A0A511ZBW0_9BACL</name>
<dbReference type="InterPro" id="IPR053710">
    <property type="entry name" value="Arylamine_NAT_domain_sf"/>
</dbReference>
<sequence length="247" mass="28338">MNVNNYLDRFNATHLKTKSLKHLTELQFLHMTEVPFENLDVIRRKPIYLNLNLIYEKIVHRHRGGYCYELNGLFHWLLNELGYDASLVAATVLRPNGQWAKPDTHAAIIVQLEQPYLVDVGFGDSTVLPIPLNSESQTDPSGTYFTKQSETGYFDLMRSRNGETRPLYRFTTSPKQLVDFHEGCVFNQVSPDSTFTHVDIITKATPAGRITLRDQELTIIENGKKTTKMLSSSEKEEYFVNAFAIEF</sequence>
<protein>
    <submittedName>
        <fullName evidence="3">Acetyltransferase</fullName>
    </submittedName>
</protein>
<dbReference type="PANTHER" id="PTHR11786">
    <property type="entry name" value="N-HYDROXYARYLAMINE O-ACETYLTRANSFERASE"/>
    <property type="match status" value="1"/>
</dbReference>
<dbReference type="PRINTS" id="PR01543">
    <property type="entry name" value="ANATRNSFRASE"/>
</dbReference>
<organism evidence="3 4">
    <name type="scientific">Sporosarcina luteola</name>
    <dbReference type="NCBI Taxonomy" id="582850"/>
    <lineage>
        <taxon>Bacteria</taxon>
        <taxon>Bacillati</taxon>
        <taxon>Bacillota</taxon>
        <taxon>Bacilli</taxon>
        <taxon>Bacillales</taxon>
        <taxon>Caryophanaceae</taxon>
        <taxon>Sporosarcina</taxon>
    </lineage>
</organism>
<dbReference type="OrthoDB" id="7181050at2"/>
<evidence type="ECO:0000256" key="2">
    <source>
        <dbReference type="RuleBase" id="RU003452"/>
    </source>
</evidence>
<evidence type="ECO:0000313" key="3">
    <source>
        <dbReference type="EMBL" id="GEN84930.1"/>
    </source>
</evidence>
<dbReference type="GO" id="GO:0016407">
    <property type="term" value="F:acetyltransferase activity"/>
    <property type="evidence" value="ECO:0007669"/>
    <property type="project" value="InterPro"/>
</dbReference>
<gene>
    <name evidence="3" type="ORF">SLU01_32420</name>
</gene>
<dbReference type="Proteomes" id="UP000321901">
    <property type="component" value="Unassembled WGS sequence"/>
</dbReference>
<dbReference type="Gene3D" id="3.30.2140.20">
    <property type="match status" value="1"/>
</dbReference>
<dbReference type="EMBL" id="BJYL01000053">
    <property type="protein sequence ID" value="GEN84930.1"/>
    <property type="molecule type" value="Genomic_DNA"/>
</dbReference>